<proteinExistence type="predicted"/>
<organism evidence="2 3">
    <name type="scientific">Pleurodeles waltl</name>
    <name type="common">Iberian ribbed newt</name>
    <dbReference type="NCBI Taxonomy" id="8319"/>
    <lineage>
        <taxon>Eukaryota</taxon>
        <taxon>Metazoa</taxon>
        <taxon>Chordata</taxon>
        <taxon>Craniata</taxon>
        <taxon>Vertebrata</taxon>
        <taxon>Euteleostomi</taxon>
        <taxon>Amphibia</taxon>
        <taxon>Batrachia</taxon>
        <taxon>Caudata</taxon>
        <taxon>Salamandroidea</taxon>
        <taxon>Salamandridae</taxon>
        <taxon>Pleurodelinae</taxon>
        <taxon>Pleurodeles</taxon>
    </lineage>
</organism>
<dbReference type="Proteomes" id="UP001066276">
    <property type="component" value="Chromosome 8"/>
</dbReference>
<protein>
    <submittedName>
        <fullName evidence="2">Uncharacterized protein</fullName>
    </submittedName>
</protein>
<comment type="caution">
    <text evidence="2">The sequence shown here is derived from an EMBL/GenBank/DDBJ whole genome shotgun (WGS) entry which is preliminary data.</text>
</comment>
<keyword evidence="3" id="KW-1185">Reference proteome</keyword>
<name>A0AAV7NM80_PLEWA</name>
<accession>A0AAV7NM80</accession>
<feature type="region of interest" description="Disordered" evidence="1">
    <location>
        <begin position="1"/>
        <end position="32"/>
    </location>
</feature>
<sequence>MGGNNRAQVSFAGALSPAGPLRGPHGVERPGAPNLHSAGPLLRCGFQALLSPLVLGSFALQAGPLTRACAPAGPQCSGAGPTPPRPRWPPGPRPYHPPWPLLRRQAPLQLPSMPQSQLPASSMLRATGRVHQSPGEPPGPLGPTADLRRLALTSRDPLSQAVGSAAPLVGRRHLGTAQGRSLHSLRPRCRRVLFTHPCSQRGGAQASGTP</sequence>
<feature type="region of interest" description="Disordered" evidence="1">
    <location>
        <begin position="127"/>
        <end position="146"/>
    </location>
</feature>
<evidence type="ECO:0000313" key="2">
    <source>
        <dbReference type="EMBL" id="KAJ1117150.1"/>
    </source>
</evidence>
<reference evidence="2" key="1">
    <citation type="journal article" date="2022" name="bioRxiv">
        <title>Sequencing and chromosome-scale assembly of the giantPleurodeles waltlgenome.</title>
        <authorList>
            <person name="Brown T."/>
            <person name="Elewa A."/>
            <person name="Iarovenko S."/>
            <person name="Subramanian E."/>
            <person name="Araus A.J."/>
            <person name="Petzold A."/>
            <person name="Susuki M."/>
            <person name="Suzuki K.-i.T."/>
            <person name="Hayashi T."/>
            <person name="Toyoda A."/>
            <person name="Oliveira C."/>
            <person name="Osipova E."/>
            <person name="Leigh N.D."/>
            <person name="Simon A."/>
            <person name="Yun M.H."/>
        </authorList>
    </citation>
    <scope>NUCLEOTIDE SEQUENCE</scope>
    <source>
        <strain evidence="2">20211129_DDA</strain>
        <tissue evidence="2">Liver</tissue>
    </source>
</reference>
<evidence type="ECO:0000256" key="1">
    <source>
        <dbReference type="SAM" id="MobiDB-lite"/>
    </source>
</evidence>
<gene>
    <name evidence="2" type="ORF">NDU88_005350</name>
</gene>
<dbReference type="EMBL" id="JANPWB010000012">
    <property type="protein sequence ID" value="KAJ1117150.1"/>
    <property type="molecule type" value="Genomic_DNA"/>
</dbReference>
<evidence type="ECO:0000313" key="3">
    <source>
        <dbReference type="Proteomes" id="UP001066276"/>
    </source>
</evidence>
<dbReference type="AlphaFoldDB" id="A0AAV7NM80"/>